<evidence type="ECO:0000256" key="3">
    <source>
        <dbReference type="ARBA" id="ARBA00022679"/>
    </source>
</evidence>
<evidence type="ECO:0000256" key="5">
    <source>
        <dbReference type="ARBA" id="ARBA00022832"/>
    </source>
</evidence>
<proteinExistence type="inferred from homology"/>
<organism evidence="11 12">
    <name type="scientific">Haemaphysalis longicornis</name>
    <name type="common">Bush tick</name>
    <dbReference type="NCBI Taxonomy" id="44386"/>
    <lineage>
        <taxon>Eukaryota</taxon>
        <taxon>Metazoa</taxon>
        <taxon>Ecdysozoa</taxon>
        <taxon>Arthropoda</taxon>
        <taxon>Chelicerata</taxon>
        <taxon>Arachnida</taxon>
        <taxon>Acari</taxon>
        <taxon>Parasitiformes</taxon>
        <taxon>Ixodida</taxon>
        <taxon>Ixodoidea</taxon>
        <taxon>Ixodidae</taxon>
        <taxon>Haemaphysalinae</taxon>
        <taxon>Haemaphysalis</taxon>
    </lineage>
</organism>
<comment type="subcellular location">
    <subcellularLocation>
        <location evidence="1">Membrane</location>
        <topology evidence="1">Multi-pass membrane protein</topology>
    </subcellularLocation>
</comment>
<feature type="transmembrane region" description="Helical" evidence="10">
    <location>
        <begin position="69"/>
        <end position="89"/>
    </location>
</feature>
<dbReference type="GO" id="GO:0034625">
    <property type="term" value="P:fatty acid elongation, monounsaturated fatty acid"/>
    <property type="evidence" value="ECO:0007669"/>
    <property type="project" value="TreeGrafter"/>
</dbReference>
<dbReference type="GO" id="GO:0034626">
    <property type="term" value="P:fatty acid elongation, polyunsaturated fatty acid"/>
    <property type="evidence" value="ECO:0007669"/>
    <property type="project" value="TreeGrafter"/>
</dbReference>
<keyword evidence="2 10" id="KW-0444">Lipid biosynthesis</keyword>
<keyword evidence="9 10" id="KW-0275">Fatty acid biosynthesis</keyword>
<evidence type="ECO:0000256" key="8">
    <source>
        <dbReference type="ARBA" id="ARBA00023136"/>
    </source>
</evidence>
<evidence type="ECO:0000256" key="9">
    <source>
        <dbReference type="ARBA" id="ARBA00023160"/>
    </source>
</evidence>
<dbReference type="PANTHER" id="PTHR11157:SF69">
    <property type="entry name" value="ELONGATION OF VERY LONG CHAIN FATTY ACIDS PROTEIN 7"/>
    <property type="match status" value="1"/>
</dbReference>
<reference evidence="11 12" key="1">
    <citation type="journal article" date="2020" name="Cell">
        <title>Large-Scale Comparative Analyses of Tick Genomes Elucidate Their Genetic Diversity and Vector Capacities.</title>
        <authorList>
            <consortium name="Tick Genome and Microbiome Consortium (TIGMIC)"/>
            <person name="Jia N."/>
            <person name="Wang J."/>
            <person name="Shi W."/>
            <person name="Du L."/>
            <person name="Sun Y."/>
            <person name="Zhan W."/>
            <person name="Jiang J.F."/>
            <person name="Wang Q."/>
            <person name="Zhang B."/>
            <person name="Ji P."/>
            <person name="Bell-Sakyi L."/>
            <person name="Cui X.M."/>
            <person name="Yuan T.T."/>
            <person name="Jiang B.G."/>
            <person name="Yang W.F."/>
            <person name="Lam T.T."/>
            <person name="Chang Q.C."/>
            <person name="Ding S.J."/>
            <person name="Wang X.J."/>
            <person name="Zhu J.G."/>
            <person name="Ruan X.D."/>
            <person name="Zhao L."/>
            <person name="Wei J.T."/>
            <person name="Ye R.Z."/>
            <person name="Que T.C."/>
            <person name="Du C.H."/>
            <person name="Zhou Y.H."/>
            <person name="Cheng J.X."/>
            <person name="Dai P.F."/>
            <person name="Guo W.B."/>
            <person name="Han X.H."/>
            <person name="Huang E.J."/>
            <person name="Li L.F."/>
            <person name="Wei W."/>
            <person name="Gao Y.C."/>
            <person name="Liu J.Z."/>
            <person name="Shao H.Z."/>
            <person name="Wang X."/>
            <person name="Wang C.C."/>
            <person name="Yang T.C."/>
            <person name="Huo Q.B."/>
            <person name="Li W."/>
            <person name="Chen H.Y."/>
            <person name="Chen S.E."/>
            <person name="Zhou L.G."/>
            <person name="Ni X.B."/>
            <person name="Tian J.H."/>
            <person name="Sheng Y."/>
            <person name="Liu T."/>
            <person name="Pan Y.S."/>
            <person name="Xia L.Y."/>
            <person name="Li J."/>
            <person name="Zhao F."/>
            <person name="Cao W.C."/>
        </authorList>
    </citation>
    <scope>NUCLEOTIDE SEQUENCE [LARGE SCALE GENOMIC DNA]</scope>
    <source>
        <strain evidence="11">HaeL-2018</strain>
    </source>
</reference>
<evidence type="ECO:0000313" key="12">
    <source>
        <dbReference type="Proteomes" id="UP000821853"/>
    </source>
</evidence>
<feature type="transmembrane region" description="Helical" evidence="10">
    <location>
        <begin position="12"/>
        <end position="35"/>
    </location>
</feature>
<evidence type="ECO:0000256" key="2">
    <source>
        <dbReference type="ARBA" id="ARBA00022516"/>
    </source>
</evidence>
<dbReference type="PANTHER" id="PTHR11157">
    <property type="entry name" value="FATTY ACID ACYL TRANSFERASE-RELATED"/>
    <property type="match status" value="1"/>
</dbReference>
<keyword evidence="6 10" id="KW-1133">Transmembrane helix</keyword>
<accession>A0A9J6FNZ8</accession>
<evidence type="ECO:0000256" key="4">
    <source>
        <dbReference type="ARBA" id="ARBA00022692"/>
    </source>
</evidence>
<dbReference type="InterPro" id="IPR002076">
    <property type="entry name" value="ELO_fam"/>
</dbReference>
<evidence type="ECO:0000256" key="1">
    <source>
        <dbReference type="ARBA" id="ARBA00004141"/>
    </source>
</evidence>
<dbReference type="EMBL" id="JABSTR010000004">
    <property type="protein sequence ID" value="KAH9367934.1"/>
    <property type="molecule type" value="Genomic_DNA"/>
</dbReference>
<keyword evidence="12" id="KW-1185">Reference proteome</keyword>
<feature type="transmembrane region" description="Helical" evidence="10">
    <location>
        <begin position="161"/>
        <end position="180"/>
    </location>
</feature>
<dbReference type="Proteomes" id="UP000821853">
    <property type="component" value="Chromosome 2"/>
</dbReference>
<dbReference type="GO" id="GO:0042761">
    <property type="term" value="P:very long-chain fatty acid biosynthetic process"/>
    <property type="evidence" value="ECO:0007669"/>
    <property type="project" value="TreeGrafter"/>
</dbReference>
<dbReference type="EC" id="2.3.1.199" evidence="10"/>
<keyword evidence="8 10" id="KW-0472">Membrane</keyword>
<protein>
    <recommendedName>
        <fullName evidence="10">Elongation of very long chain fatty acids protein</fullName>
        <ecNumber evidence="10">2.3.1.199</ecNumber>
    </recommendedName>
    <alternativeName>
        <fullName evidence="10">Very-long-chain 3-oxoacyl-CoA synthase</fullName>
    </alternativeName>
</protein>
<dbReference type="GO" id="GO:0030148">
    <property type="term" value="P:sphingolipid biosynthetic process"/>
    <property type="evidence" value="ECO:0007669"/>
    <property type="project" value="TreeGrafter"/>
</dbReference>
<name>A0A9J6FNZ8_HAELO</name>
<keyword evidence="7 10" id="KW-0443">Lipid metabolism</keyword>
<comment type="catalytic activity">
    <reaction evidence="10">
        <text>a very-long-chain acyl-CoA + malonyl-CoA + H(+) = a very-long-chain 3-oxoacyl-CoA + CO2 + CoA</text>
        <dbReference type="Rhea" id="RHEA:32727"/>
        <dbReference type="ChEBI" id="CHEBI:15378"/>
        <dbReference type="ChEBI" id="CHEBI:16526"/>
        <dbReference type="ChEBI" id="CHEBI:57287"/>
        <dbReference type="ChEBI" id="CHEBI:57384"/>
        <dbReference type="ChEBI" id="CHEBI:90725"/>
        <dbReference type="ChEBI" id="CHEBI:90736"/>
        <dbReference type="EC" id="2.3.1.199"/>
    </reaction>
</comment>
<keyword evidence="4 10" id="KW-0812">Transmembrane</keyword>
<dbReference type="VEuPathDB" id="VectorBase:HLOH_052237"/>
<feature type="transmembrane region" description="Helical" evidence="10">
    <location>
        <begin position="96"/>
        <end position="114"/>
    </location>
</feature>
<feature type="transmembrane region" description="Helical" evidence="10">
    <location>
        <begin position="120"/>
        <end position="140"/>
    </location>
</feature>
<evidence type="ECO:0000313" key="11">
    <source>
        <dbReference type="EMBL" id="KAH9367934.1"/>
    </source>
</evidence>
<dbReference type="OrthoDB" id="434092at2759"/>
<dbReference type="Pfam" id="PF01151">
    <property type="entry name" value="ELO"/>
    <property type="match status" value="1"/>
</dbReference>
<keyword evidence="5 10" id="KW-0276">Fatty acid metabolism</keyword>
<evidence type="ECO:0000256" key="6">
    <source>
        <dbReference type="ARBA" id="ARBA00022989"/>
    </source>
</evidence>
<sequence length="182" mass="20537">MNRMPFSVRPLVRAYNAVIVIVSVYFPVTTLQITYLRGTAVGVEGVPPYSLFCEGTENSSNGLPLLHHLWLYMFTKIAELLDTVFFVLLKKNGHISYLHVSHHALALLTVWLNLNNGITGQSAMFPFLNSAVYAVMYNYYGLSALPCSARPNLWWKKYVTLLQIVQFILMTLHGAIALFYGC</sequence>
<dbReference type="GO" id="GO:0009922">
    <property type="term" value="F:fatty acid elongase activity"/>
    <property type="evidence" value="ECO:0007669"/>
    <property type="project" value="UniProtKB-EC"/>
</dbReference>
<gene>
    <name evidence="11" type="ORF">HPB48_008346</name>
</gene>
<keyword evidence="3 10" id="KW-0808">Transferase</keyword>
<comment type="similarity">
    <text evidence="10">Belongs to the ELO family.</text>
</comment>
<dbReference type="AlphaFoldDB" id="A0A9J6FNZ8"/>
<comment type="caution">
    <text evidence="11">The sequence shown here is derived from an EMBL/GenBank/DDBJ whole genome shotgun (WGS) entry which is preliminary data.</text>
</comment>
<evidence type="ECO:0000256" key="7">
    <source>
        <dbReference type="ARBA" id="ARBA00023098"/>
    </source>
</evidence>
<dbReference type="GO" id="GO:0019367">
    <property type="term" value="P:fatty acid elongation, saturated fatty acid"/>
    <property type="evidence" value="ECO:0007669"/>
    <property type="project" value="TreeGrafter"/>
</dbReference>
<evidence type="ECO:0000256" key="10">
    <source>
        <dbReference type="RuleBase" id="RU361115"/>
    </source>
</evidence>
<dbReference type="GO" id="GO:0005789">
    <property type="term" value="C:endoplasmic reticulum membrane"/>
    <property type="evidence" value="ECO:0007669"/>
    <property type="project" value="TreeGrafter"/>
</dbReference>